<dbReference type="KEGG" id="gau:GAU_2244"/>
<proteinExistence type="predicted"/>
<sequence>MSMGTKTIHMCMDIRGALRWGKNKMRGVFTNEDGRTLTPDEAQSFLFDCLAKGWRVIPLTHEPCEGFSYETGCPGHATTRAGAGEGE</sequence>
<dbReference type="Proteomes" id="UP000002209">
    <property type="component" value="Chromosome"/>
</dbReference>
<dbReference type="EMBL" id="AP009153">
    <property type="protein sequence ID" value="BAH39286.1"/>
    <property type="molecule type" value="Genomic_DNA"/>
</dbReference>
<dbReference type="eggNOG" id="ENOG5033GIQ">
    <property type="taxonomic scope" value="Bacteria"/>
</dbReference>
<dbReference type="STRING" id="379066.GAU_2244"/>
<accession>C1A9V9</accession>
<protein>
    <submittedName>
        <fullName evidence="1">Uncharacterized protein</fullName>
    </submittedName>
</protein>
<organism evidence="1 2">
    <name type="scientific">Gemmatimonas aurantiaca (strain DSM 14586 / JCM 11422 / NBRC 100505 / T-27)</name>
    <dbReference type="NCBI Taxonomy" id="379066"/>
    <lineage>
        <taxon>Bacteria</taxon>
        <taxon>Pseudomonadati</taxon>
        <taxon>Gemmatimonadota</taxon>
        <taxon>Gemmatimonadia</taxon>
        <taxon>Gemmatimonadales</taxon>
        <taxon>Gemmatimonadaceae</taxon>
        <taxon>Gemmatimonas</taxon>
    </lineage>
</organism>
<evidence type="ECO:0000313" key="2">
    <source>
        <dbReference type="Proteomes" id="UP000002209"/>
    </source>
</evidence>
<dbReference type="HOGENOM" id="CLU_2507971_0_0_0"/>
<gene>
    <name evidence="1" type="ordered locus">GAU_2244</name>
</gene>
<dbReference type="AlphaFoldDB" id="C1A9V9"/>
<name>C1A9V9_GEMAT</name>
<keyword evidence="2" id="KW-1185">Reference proteome</keyword>
<evidence type="ECO:0000313" key="1">
    <source>
        <dbReference type="EMBL" id="BAH39286.1"/>
    </source>
</evidence>
<reference evidence="2" key="1">
    <citation type="submission" date="2006-03" db="EMBL/GenBank/DDBJ databases">
        <title>Complete genome sequence of Gemmatimonas aurantiaca T-27 that represents a novel phylum Gemmatimonadetes.</title>
        <authorList>
            <person name="Takasaki K."/>
            <person name="Ichikawa N."/>
            <person name="Miura H."/>
            <person name="Matsushita S."/>
            <person name="Watanabe Y."/>
            <person name="Oguchi A."/>
            <person name="Ankai A."/>
            <person name="Yashiro I."/>
            <person name="Takahashi M."/>
            <person name="Terui Y."/>
            <person name="Fukui S."/>
            <person name="Yokoyama H."/>
            <person name="Tanikawa S."/>
            <person name="Hanada S."/>
            <person name="Kamagata Y."/>
            <person name="Fujita N."/>
        </authorList>
    </citation>
    <scope>NUCLEOTIDE SEQUENCE [LARGE SCALE GENOMIC DNA]</scope>
    <source>
        <strain evidence="2">T-27 / DSM 14586 / JCM 11422 / NBRC 100505</strain>
    </source>
</reference>